<proteinExistence type="predicted"/>
<feature type="region of interest" description="Disordered" evidence="1">
    <location>
        <begin position="766"/>
        <end position="811"/>
    </location>
</feature>
<evidence type="ECO:0000313" key="3">
    <source>
        <dbReference type="Proteomes" id="UP001348817"/>
    </source>
</evidence>
<feature type="compositionally biased region" description="Basic and acidic residues" evidence="1">
    <location>
        <begin position="924"/>
        <end position="935"/>
    </location>
</feature>
<dbReference type="AlphaFoldDB" id="A0AAU9D2Y7"/>
<feature type="compositionally biased region" description="Acidic residues" evidence="1">
    <location>
        <begin position="936"/>
        <end position="945"/>
    </location>
</feature>
<evidence type="ECO:0000313" key="2">
    <source>
        <dbReference type="EMBL" id="BDD08734.1"/>
    </source>
</evidence>
<sequence>MFQSSQRHKRKNDIASASSGATGVIQAFMTKEEFRIVTPASSSTGQPVSREEQYISAPFLESMDQKFAEYKLAVKEFVEAERRAEALKNETLLIDTSLAGYPLDEEAIIQYRDLTNETERLSPHQVPLLSYSTIQRQLANARYRVKEDLERATRSPSQKGPASSLPGRHPLFDTIHSDETDPNTGLPVWLSIPTMPVGPLSRSLTESTITEEDVDTAYKQRFSKMIQLADILRNHESLHADLKQRLKAAVLEKQKTIHKRLELLHRLEQEIFRWHRRHPIIQMPENASRRQRKEYPNPMPEYLAGMIYTLDRIELEHQRLIGELIQERMDIWVPAEDTIAEINLDEDGTTGPQTTDEDIQTLWKRLVYDPDAHHQIYDHPIGPPPPLPDDPLPPSLLVPPPMDSDDTLSDSDSYVRQKPSAETSSQTFTELRRRGQLFDASEEFNMTSKTHSMLAKLMTSYSGRELLRGLAGVNFKGAEVVYHSRSLHPLLENLTFYPPVSSQPIGIPRTIEEHDGESPQELETPYQGSPVSTATVPDEVATPRPLPVLVSFNEETDSVMPAEGQTVYYANYTDTPNLVMPKSSVLTPRGYVNPGDDTENAVDVFRRTVPHEQRQHQGIQEVCYRKDTFGAPYKINICPLRPQDDRPHFSDDLGYHLLFPKEGLHTPIPTLNPRETVELRFPEELLHASLFAEGPTIPGKKRREPGLPTLTIHTPAMHFANALMPAVAANNHAHLERTQFEMAREFENNLRRDFYLPARTSDTFHTPSANMIMIRTGSGSPGSPGSPSASPEVPSRLERERKRISDEEYVRKRARETRPSILSYMTAELERNGLSQENPNRIWFTPREHLDPSFWHSKAECDKMMAEVMEFVDDCAAEDYEGVMHACEQWEIEKKMAPITRALASNPAKNQVFKLLYRQEEAASLDKTERNREQEAWEQEQSAEEDFQRQETIRRVLPQLKNACRRLQQSVREERGHYTPHHHGSATPVANEASIKNTFDWQELLRQRQSDEYGARFQEVAHLIRQLRILHTGRTKPEARPNSPVA</sequence>
<organism evidence="2 3">
    <name type="scientific">Fulvitalea axinellae</name>
    <dbReference type="NCBI Taxonomy" id="1182444"/>
    <lineage>
        <taxon>Bacteria</taxon>
        <taxon>Pseudomonadati</taxon>
        <taxon>Bacteroidota</taxon>
        <taxon>Cytophagia</taxon>
        <taxon>Cytophagales</taxon>
        <taxon>Persicobacteraceae</taxon>
        <taxon>Fulvitalea</taxon>
    </lineage>
</organism>
<keyword evidence="3" id="KW-1185">Reference proteome</keyword>
<accession>A0AAU9D2Y7</accession>
<dbReference type="EMBL" id="AP025314">
    <property type="protein sequence ID" value="BDD08734.1"/>
    <property type="molecule type" value="Genomic_DNA"/>
</dbReference>
<feature type="region of interest" description="Disordered" evidence="1">
    <location>
        <begin position="924"/>
        <end position="950"/>
    </location>
</feature>
<feature type="compositionally biased region" description="Polar residues" evidence="1">
    <location>
        <begin position="526"/>
        <end position="535"/>
    </location>
</feature>
<feature type="compositionally biased region" description="Polar residues" evidence="1">
    <location>
        <begin position="420"/>
        <end position="429"/>
    </location>
</feature>
<protein>
    <submittedName>
        <fullName evidence="2">Uncharacterized protein</fullName>
    </submittedName>
</protein>
<feature type="region of interest" description="Disordered" evidence="1">
    <location>
        <begin position="377"/>
        <end position="430"/>
    </location>
</feature>
<name>A0AAU9D2Y7_9BACT</name>
<reference evidence="2 3" key="1">
    <citation type="submission" date="2021-12" db="EMBL/GenBank/DDBJ databases">
        <title>Genome sequencing of bacteria with rrn-lacking chromosome and rrn-plasmid.</title>
        <authorList>
            <person name="Anda M."/>
            <person name="Iwasaki W."/>
        </authorList>
    </citation>
    <scope>NUCLEOTIDE SEQUENCE [LARGE SCALE GENOMIC DNA]</scope>
    <source>
        <strain evidence="2 3">DSM 100852</strain>
    </source>
</reference>
<feature type="region of interest" description="Disordered" evidence="1">
    <location>
        <begin position="510"/>
        <end position="539"/>
    </location>
</feature>
<evidence type="ECO:0000256" key="1">
    <source>
        <dbReference type="SAM" id="MobiDB-lite"/>
    </source>
</evidence>
<gene>
    <name evidence="2" type="ORF">FUAX_11660</name>
</gene>
<feature type="region of interest" description="Disordered" evidence="1">
    <location>
        <begin position="147"/>
        <end position="167"/>
    </location>
</feature>
<dbReference type="Proteomes" id="UP001348817">
    <property type="component" value="Chromosome"/>
</dbReference>
<feature type="compositionally biased region" description="Basic and acidic residues" evidence="1">
    <location>
        <begin position="795"/>
        <end position="811"/>
    </location>
</feature>
<feature type="compositionally biased region" description="Pro residues" evidence="1">
    <location>
        <begin position="381"/>
        <end position="402"/>
    </location>
</feature>
<feature type="compositionally biased region" description="Low complexity" evidence="1">
    <location>
        <begin position="777"/>
        <end position="791"/>
    </location>
</feature>
<dbReference type="KEGG" id="fax:FUAX_11660"/>